<dbReference type="InterPro" id="IPR018687">
    <property type="entry name" value="DUF2177_membr"/>
</dbReference>
<keyword evidence="1" id="KW-0812">Transmembrane</keyword>
<feature type="transmembrane region" description="Helical" evidence="1">
    <location>
        <begin position="106"/>
        <end position="123"/>
    </location>
</feature>
<protein>
    <recommendedName>
        <fullName evidence="3">DUF2177 family protein</fullName>
    </recommendedName>
</protein>
<sequence>MKIRPIQFILTSVILLAIDAIYLKFIGGPFYSHAVKKIQGSDIKFRMYSAFIVYIMLITGLYYFVIGPNKTSREGAFFGLVTYGVFDFTNHAILNNYSLPLAIMDTVWGAVLCGSTTFIVTSFF</sequence>
<organism evidence="2">
    <name type="scientific">viral metagenome</name>
    <dbReference type="NCBI Taxonomy" id="1070528"/>
    <lineage>
        <taxon>unclassified sequences</taxon>
        <taxon>metagenomes</taxon>
        <taxon>organismal metagenomes</taxon>
    </lineage>
</organism>
<feature type="transmembrane region" description="Helical" evidence="1">
    <location>
        <begin position="6"/>
        <end position="26"/>
    </location>
</feature>
<dbReference type="AlphaFoldDB" id="A0A6C0C708"/>
<accession>A0A6C0C708</accession>
<reference evidence="2" key="1">
    <citation type="journal article" date="2020" name="Nature">
        <title>Giant virus diversity and host interactions through global metagenomics.</title>
        <authorList>
            <person name="Schulz F."/>
            <person name="Roux S."/>
            <person name="Paez-Espino D."/>
            <person name="Jungbluth S."/>
            <person name="Walsh D.A."/>
            <person name="Denef V.J."/>
            <person name="McMahon K.D."/>
            <person name="Konstantinidis K.T."/>
            <person name="Eloe-Fadrosh E.A."/>
            <person name="Kyrpides N.C."/>
            <person name="Woyke T."/>
        </authorList>
    </citation>
    <scope>NUCLEOTIDE SEQUENCE</scope>
    <source>
        <strain evidence="2">GVMAG-M-3300020185-33</strain>
    </source>
</reference>
<feature type="transmembrane region" description="Helical" evidence="1">
    <location>
        <begin position="47"/>
        <end position="65"/>
    </location>
</feature>
<keyword evidence="1" id="KW-1133">Transmembrane helix</keyword>
<proteinExistence type="predicted"/>
<evidence type="ECO:0008006" key="3">
    <source>
        <dbReference type="Google" id="ProtNLM"/>
    </source>
</evidence>
<feature type="transmembrane region" description="Helical" evidence="1">
    <location>
        <begin position="77"/>
        <end position="94"/>
    </location>
</feature>
<keyword evidence="1" id="KW-0472">Membrane</keyword>
<dbReference type="Pfam" id="PF09945">
    <property type="entry name" value="DUF2177"/>
    <property type="match status" value="1"/>
</dbReference>
<name>A0A6C0C708_9ZZZZ</name>
<evidence type="ECO:0000313" key="2">
    <source>
        <dbReference type="EMBL" id="QHS99303.1"/>
    </source>
</evidence>
<dbReference type="EMBL" id="MN739338">
    <property type="protein sequence ID" value="QHS99303.1"/>
    <property type="molecule type" value="Genomic_DNA"/>
</dbReference>
<evidence type="ECO:0000256" key="1">
    <source>
        <dbReference type="SAM" id="Phobius"/>
    </source>
</evidence>